<organism evidence="1 2">
    <name type="scientific">Bacteroides vicugnae</name>
    <dbReference type="NCBI Taxonomy" id="3037989"/>
    <lineage>
        <taxon>Bacteria</taxon>
        <taxon>Pseudomonadati</taxon>
        <taxon>Bacteroidota</taxon>
        <taxon>Bacteroidia</taxon>
        <taxon>Bacteroidales</taxon>
        <taxon>Bacteroidaceae</taxon>
        <taxon>Bacteroides</taxon>
    </lineage>
</organism>
<accession>A0ABU5HLV1</accession>
<keyword evidence="2" id="KW-1185">Reference proteome</keyword>
<gene>
    <name evidence="1" type="ORF">QHG74_05105</name>
</gene>
<dbReference type="RefSeq" id="WP_320979668.1">
    <property type="nucleotide sequence ID" value="NZ_JARZAK010000002.1"/>
</dbReference>
<protein>
    <submittedName>
        <fullName evidence="1">Uncharacterized protein</fullName>
    </submittedName>
</protein>
<proteinExistence type="predicted"/>
<evidence type="ECO:0000313" key="1">
    <source>
        <dbReference type="EMBL" id="MDY7257091.1"/>
    </source>
</evidence>
<evidence type="ECO:0000313" key="2">
    <source>
        <dbReference type="Proteomes" id="UP001292913"/>
    </source>
</evidence>
<name>A0ABU5HLV1_9BACE</name>
<reference evidence="1 2" key="1">
    <citation type="submission" date="2023-04" db="EMBL/GenBank/DDBJ databases">
        <title>Bacteroides pacosi sp. nov., isolated from the fecal material of an alpaca.</title>
        <authorList>
            <person name="Miller S."/>
            <person name="Hendry M."/>
            <person name="King J."/>
            <person name="Sankaranarayanan K."/>
            <person name="Lawson P.A."/>
        </authorList>
    </citation>
    <scope>NUCLEOTIDE SEQUENCE [LARGE SCALE GENOMIC DNA]</scope>
    <source>
        <strain evidence="1 2">A2-P53</strain>
    </source>
</reference>
<dbReference type="EMBL" id="JARZAK010000002">
    <property type="protein sequence ID" value="MDY7257091.1"/>
    <property type="molecule type" value="Genomic_DNA"/>
</dbReference>
<comment type="caution">
    <text evidence="1">The sequence shown here is derived from an EMBL/GenBank/DDBJ whole genome shotgun (WGS) entry which is preliminary data.</text>
</comment>
<sequence length="56" mass="6447">MEQIDEKKNSEELIGLINSGTKEIFNKKEVASRLGEDVASRIKDRLEEKKDEKRGN</sequence>
<dbReference type="Proteomes" id="UP001292913">
    <property type="component" value="Unassembled WGS sequence"/>
</dbReference>